<evidence type="ECO:0000256" key="3">
    <source>
        <dbReference type="ARBA" id="ARBA00023172"/>
    </source>
</evidence>
<reference evidence="5 6" key="1">
    <citation type="submission" date="2024-01" db="EMBL/GenBank/DDBJ databases">
        <title>The genome of the rayed Mediterranean limpet Patella caerulea (Linnaeus, 1758).</title>
        <authorList>
            <person name="Anh-Thu Weber A."/>
            <person name="Halstead-Nussloch G."/>
        </authorList>
    </citation>
    <scope>NUCLEOTIDE SEQUENCE [LARGE SCALE GENOMIC DNA]</scope>
    <source>
        <strain evidence="5">AATW-2023a</strain>
        <tissue evidence="5">Whole specimen</tissue>
    </source>
</reference>
<proteinExistence type="predicted"/>
<keyword evidence="3" id="KW-0233">DNA recombination</keyword>
<keyword evidence="6" id="KW-1185">Reference proteome</keyword>
<dbReference type="Proteomes" id="UP001347796">
    <property type="component" value="Unassembled WGS sequence"/>
</dbReference>
<evidence type="ECO:0000256" key="2">
    <source>
        <dbReference type="ARBA" id="ARBA00023125"/>
    </source>
</evidence>
<evidence type="ECO:0000256" key="1">
    <source>
        <dbReference type="ARBA" id="ARBA00022578"/>
    </source>
</evidence>
<comment type="caution">
    <text evidence="5">The sequence shown here is derived from an EMBL/GenBank/DDBJ whole genome shotgun (WGS) entry which is preliminary data.</text>
</comment>
<dbReference type="GO" id="GO:0006313">
    <property type="term" value="P:DNA transposition"/>
    <property type="evidence" value="ECO:0007669"/>
    <property type="project" value="InterPro"/>
</dbReference>
<feature type="compositionally biased region" description="Basic residues" evidence="4">
    <location>
        <begin position="873"/>
        <end position="885"/>
    </location>
</feature>
<sequence length="885" mass="101735">MACIEMVTKKQQIFQPKNRFNFGVYSPEYEESCFECAGLGSRYSSIWTMIALANITQIPIMSVYPFINDNVNFNDIVYKKFNVLLKPETHLPYTEPVKILWSNTTHCTKPRKFNVLLKPETHLPYTEPVKILWSNTTHCTKPRKGAWFPNHFVALLLQSKVLQAPTTTSTPNTSLSPTNLKLSNNPIPVLPDKTKTRTHQIDSVDFETRNLVDDFSDDSSISYDSTSIATPDDTTKTSSKALVYSSVATSYHSFEGDDFSDISREITNSDVSESMEIQPSSSALKSSLEAGKMMSTMEQFKEFSNAAPVDRIPLGMKDNVYVVVKMERKEGQKNVFPDDMGVWDLTQGTTANHAYSIGENNQLSSVFIRNGMMCYKKVVCGRTTYEKCIPQSERYIIFHRYYCKLKGDHGYKKRITTIKTAPKDLSHFQNMALVEYCGTRTIQNLQHGNSKSDRAYIRTDPRIVQKCVDNGKHKSPTDIYFSAVADDSVLAPRSTKQIRDKIYNDKRKQTRCTDSNLDITSKPNNVADEVLTFLKMQKNGSVIKRVEHTEGKLPNIIIYSKEQLQDMKSNCLGEGGSVVGIDRTFNLGKCFVTALSYKNQAVINRETNQNPIMLGPMMLHWDGEAPTYHYFFSHLRSQLGSDKIIFGTDEEKSMTKSLYEVFQNSNFLLCTKHIKENLYRYLEKSGTPQKERSVIRNLIFGKEGIVYSKNDIDFEMKKDDLSVYFEKYPRFEQYWDRYLKHKLLLYVIKPLQNKLISDLWTKNNAESINNRLKQETDWHIQNLPDLVTILARVSTFQILNIRQALHGTGNWQLVDHKSEIRPETWACMEADKKTRMLNKYLMKKKNVYNVNIVNSKNVDFGCVKPKETSGKKPGQRKRRRAEKTH</sequence>
<gene>
    <name evidence="5" type="ORF">SNE40_014138</name>
</gene>
<evidence type="ECO:0008006" key="7">
    <source>
        <dbReference type="Google" id="ProtNLM"/>
    </source>
</evidence>
<feature type="region of interest" description="Disordered" evidence="4">
    <location>
        <begin position="166"/>
        <end position="193"/>
    </location>
</feature>
<evidence type="ECO:0000313" key="6">
    <source>
        <dbReference type="Proteomes" id="UP001347796"/>
    </source>
</evidence>
<dbReference type="AlphaFoldDB" id="A0AAN8JHR3"/>
<dbReference type="InterPro" id="IPR001207">
    <property type="entry name" value="Transposase_mutator"/>
</dbReference>
<keyword evidence="1" id="KW-0815">Transposition</keyword>
<keyword evidence="2" id="KW-0238">DNA-binding</keyword>
<dbReference type="GO" id="GO:0003677">
    <property type="term" value="F:DNA binding"/>
    <property type="evidence" value="ECO:0007669"/>
    <property type="project" value="UniProtKB-KW"/>
</dbReference>
<dbReference type="GO" id="GO:0004803">
    <property type="term" value="F:transposase activity"/>
    <property type="evidence" value="ECO:0007669"/>
    <property type="project" value="InterPro"/>
</dbReference>
<evidence type="ECO:0000313" key="5">
    <source>
        <dbReference type="EMBL" id="KAK6175745.1"/>
    </source>
</evidence>
<evidence type="ECO:0000256" key="4">
    <source>
        <dbReference type="SAM" id="MobiDB-lite"/>
    </source>
</evidence>
<organism evidence="5 6">
    <name type="scientific">Patella caerulea</name>
    <name type="common">Rayed Mediterranean limpet</name>
    <dbReference type="NCBI Taxonomy" id="87958"/>
    <lineage>
        <taxon>Eukaryota</taxon>
        <taxon>Metazoa</taxon>
        <taxon>Spiralia</taxon>
        <taxon>Lophotrochozoa</taxon>
        <taxon>Mollusca</taxon>
        <taxon>Gastropoda</taxon>
        <taxon>Patellogastropoda</taxon>
        <taxon>Patelloidea</taxon>
        <taxon>Patellidae</taxon>
        <taxon>Patella</taxon>
    </lineage>
</organism>
<protein>
    <recommendedName>
        <fullName evidence="7">MULE transposase domain-containing protein</fullName>
    </recommendedName>
</protein>
<feature type="region of interest" description="Disordered" evidence="4">
    <location>
        <begin position="862"/>
        <end position="885"/>
    </location>
</feature>
<name>A0AAN8JHR3_PATCE</name>
<dbReference type="EMBL" id="JAZGQO010000010">
    <property type="protein sequence ID" value="KAK6175745.1"/>
    <property type="molecule type" value="Genomic_DNA"/>
</dbReference>
<dbReference type="Pfam" id="PF00872">
    <property type="entry name" value="Transposase_mut"/>
    <property type="match status" value="1"/>
</dbReference>
<accession>A0AAN8JHR3</accession>
<feature type="compositionally biased region" description="Low complexity" evidence="4">
    <location>
        <begin position="166"/>
        <end position="180"/>
    </location>
</feature>